<gene>
    <name evidence="1" type="ORF">CVM73_22080</name>
</gene>
<evidence type="ECO:0000313" key="1">
    <source>
        <dbReference type="EMBL" id="PJG53073.1"/>
    </source>
</evidence>
<dbReference type="EMBL" id="PGVG01000019">
    <property type="protein sequence ID" value="PJG53073.1"/>
    <property type="molecule type" value="Genomic_DNA"/>
</dbReference>
<dbReference type="Proteomes" id="UP000231194">
    <property type="component" value="Unassembled WGS sequence"/>
</dbReference>
<dbReference type="AlphaFoldDB" id="A0A2M8R5J6"/>
<reference evidence="1 2" key="1">
    <citation type="submission" date="2017-11" db="EMBL/GenBank/DDBJ databases">
        <title>Bradyrhizobium forestalis sp. nov., an efficient nitrogen-fixing bacterium isolated from nodules of forest legume species in the Amazon.</title>
        <authorList>
            <person name="Costa E.M."/>
            <person name="Guimaraes A."/>
            <person name="Carvalho T.S."/>
            <person name="Rodrigues T.L."/>
            <person name="Ribeiro P.R.A."/>
            <person name="Lebbe L."/>
            <person name="Willems A."/>
            <person name="Moreira F.M.S."/>
        </authorList>
    </citation>
    <scope>NUCLEOTIDE SEQUENCE [LARGE SCALE GENOMIC DNA]</scope>
    <source>
        <strain evidence="1 2">INPA54B</strain>
    </source>
</reference>
<protein>
    <submittedName>
        <fullName evidence="1">Uncharacterized protein</fullName>
    </submittedName>
</protein>
<proteinExistence type="predicted"/>
<sequence length="595" mass="64995">MPSAASKAAEILIDRLHDPGAAQEIVALVCGGLAIPEAVAEITFSTFRRSAFTTQKHYGTRAAALKGALYLAQGHAARIHWLQGDLLAVSLTDDPQFLRHAAAVAGVVASQRPDQAFVDLLQAFYSVHEAADEAAFGLGLVLLAQALGSRERPEALALFQDSRHWFRNASINSEDRADAGLFFATVGVLVDFANGTAIAEVQDGLKAVEQRLFDYLSIHLVEDHRPPDQSWIGLRTTEAAHWAALALKLTELAGSLARDAWLEGIRVIEEQLFHILSASRTIFRRATDGGIEAITGPTIQTAFIKEKSRLAMLDEWLASKARSPWYEQAKGFRGQVQTQLEGAITRQAFDAAGAPSTLAASATLEGPSATDRLELHEAIAGVEREFSLHDTDPIVEELLHSMIAKLSKNEDFRGQLPARNLFIQILLITLKFVAKCDNAQSGEAKYLFTEATDKPLEAAIEADYITAIRLSSLSRLCTRQPQEVGGGRADVQFAYKGYTLITECKRSFDDLTNTQALIQFGGQLVAYQVSSVTFSALLILDLFPRGGSMQQFRDRVSVEEAAPFGKLHSFAVFRVQGHRRSPSDLKLKDTLIVPS</sequence>
<keyword evidence="2" id="KW-1185">Reference proteome</keyword>
<evidence type="ECO:0000313" key="2">
    <source>
        <dbReference type="Proteomes" id="UP000231194"/>
    </source>
</evidence>
<organism evidence="1 2">
    <name type="scientific">Bradyrhizobium forestalis</name>
    <dbReference type="NCBI Taxonomy" id="1419263"/>
    <lineage>
        <taxon>Bacteria</taxon>
        <taxon>Pseudomonadati</taxon>
        <taxon>Pseudomonadota</taxon>
        <taxon>Alphaproteobacteria</taxon>
        <taxon>Hyphomicrobiales</taxon>
        <taxon>Nitrobacteraceae</taxon>
        <taxon>Bradyrhizobium</taxon>
    </lineage>
</organism>
<name>A0A2M8R5J6_9BRAD</name>
<accession>A0A2M8R5J6</accession>
<comment type="caution">
    <text evidence="1">The sequence shown here is derived from an EMBL/GenBank/DDBJ whole genome shotgun (WGS) entry which is preliminary data.</text>
</comment>